<dbReference type="InterPro" id="IPR017945">
    <property type="entry name" value="DHBP_synth_RibB-like_a/b_dom"/>
</dbReference>
<dbReference type="RefSeq" id="XP_014473158.1">
    <property type="nucleotide sequence ID" value="XM_014617672.1"/>
</dbReference>
<dbReference type="GO" id="GO:0005739">
    <property type="term" value="C:mitochondrion"/>
    <property type="evidence" value="ECO:0007669"/>
    <property type="project" value="UniProtKB-SubCell"/>
</dbReference>
<evidence type="ECO:0000256" key="8">
    <source>
        <dbReference type="ARBA" id="ARBA00022490"/>
    </source>
</evidence>
<evidence type="ECO:0000256" key="11">
    <source>
        <dbReference type="ARBA" id="ARBA00023128"/>
    </source>
</evidence>
<evidence type="ECO:0000256" key="9">
    <source>
        <dbReference type="ARBA" id="ARBA00022679"/>
    </source>
</evidence>
<dbReference type="PANTHER" id="PTHR17490:SF10">
    <property type="entry name" value="THREONYLCARBAMOYL-AMP SYNTHASE"/>
    <property type="match status" value="1"/>
</dbReference>
<dbReference type="GO" id="GO:0061710">
    <property type="term" value="F:L-threonylcarbamoyladenylate synthase"/>
    <property type="evidence" value="ECO:0007669"/>
    <property type="project" value="UniProtKB-EC"/>
</dbReference>
<keyword evidence="9" id="KW-0808">Transferase</keyword>
<dbReference type="SUPFAM" id="SSF55821">
    <property type="entry name" value="YrdC/RibB"/>
    <property type="match status" value="1"/>
</dbReference>
<dbReference type="Gene3D" id="3.90.870.10">
    <property type="entry name" value="DHBP synthase"/>
    <property type="match status" value="1"/>
</dbReference>
<dbReference type="NCBIfam" id="TIGR00057">
    <property type="entry name" value="L-threonylcarbamoyladenylate synthase"/>
    <property type="match status" value="1"/>
</dbReference>
<dbReference type="PROSITE" id="PS51163">
    <property type="entry name" value="YRDC"/>
    <property type="match status" value="1"/>
</dbReference>
<dbReference type="InterPro" id="IPR050156">
    <property type="entry name" value="TC-AMP_synthase_SUA5"/>
</dbReference>
<evidence type="ECO:0000256" key="5">
    <source>
        <dbReference type="ARBA" id="ARBA00012584"/>
    </source>
</evidence>
<evidence type="ECO:0000256" key="15">
    <source>
        <dbReference type="ARBA" id="ARBA00063146"/>
    </source>
</evidence>
<evidence type="ECO:0000256" key="6">
    <source>
        <dbReference type="ARBA" id="ARBA00015492"/>
    </source>
</evidence>
<reference evidence="18" key="1">
    <citation type="submission" date="2025-08" db="UniProtKB">
        <authorList>
            <consortium name="RefSeq"/>
        </authorList>
    </citation>
    <scope>IDENTIFICATION</scope>
</reference>
<keyword evidence="12" id="KW-0472">Membrane</keyword>
<evidence type="ECO:0000259" key="16">
    <source>
        <dbReference type="PROSITE" id="PS51163"/>
    </source>
</evidence>
<dbReference type="KEGG" id="dqu:106743637"/>
<dbReference type="EC" id="2.7.7.87" evidence="5"/>
<evidence type="ECO:0000256" key="10">
    <source>
        <dbReference type="ARBA" id="ARBA00022946"/>
    </source>
</evidence>
<evidence type="ECO:0000256" key="14">
    <source>
        <dbReference type="ARBA" id="ARBA00058524"/>
    </source>
</evidence>
<keyword evidence="17" id="KW-1185">Reference proteome</keyword>
<dbReference type="GO" id="GO:0005886">
    <property type="term" value="C:plasma membrane"/>
    <property type="evidence" value="ECO:0007669"/>
    <property type="project" value="UniProtKB-SubCell"/>
</dbReference>
<comment type="subcellular location">
    <subcellularLocation>
        <location evidence="2">Cell membrane</location>
        <topology evidence="2">Peripheral membrane protein</topology>
    </subcellularLocation>
    <subcellularLocation>
        <location evidence="3">Cytoplasm</location>
    </subcellularLocation>
    <subcellularLocation>
        <location evidence="1">Mitochondrion</location>
    </subcellularLocation>
</comment>
<dbReference type="GO" id="GO:0003725">
    <property type="term" value="F:double-stranded RNA binding"/>
    <property type="evidence" value="ECO:0007669"/>
    <property type="project" value="InterPro"/>
</dbReference>
<dbReference type="GeneID" id="106743637"/>
<dbReference type="InterPro" id="IPR006070">
    <property type="entry name" value="Sua5-like_dom"/>
</dbReference>
<keyword evidence="11" id="KW-0496">Mitochondrion</keyword>
<keyword evidence="8" id="KW-0963">Cytoplasm</keyword>
<dbReference type="Pfam" id="PF01300">
    <property type="entry name" value="Sua5_yciO_yrdC"/>
    <property type="match status" value="1"/>
</dbReference>
<comment type="function">
    <text evidence="14">Cytoplasmic and mitochondrial threonylcarbamoyl-AMP synthase required for the formation of a threonylcarbamoyl group on adenosine at position 37 (t(6)A37) in tRNAs that read codons beginning with adenine. Catalyzes the conversion of L-threonine, HCO(3)(-)/CO(2) and ATP to give threonylcarbamoyl-AMP (TC-AMP) as the acyladenylate intermediate, with the release of diphosphate. Participates in t(6)A37 formation in cytoplasmic and mitochondrial tRNAs. May regulate the activity of some transporters.</text>
</comment>
<keyword evidence="10" id="KW-0809">Transit peptide</keyword>
<comment type="similarity">
    <text evidence="4">Belongs to the SUA5 family.</text>
</comment>
<evidence type="ECO:0000256" key="13">
    <source>
        <dbReference type="ARBA" id="ARBA00048366"/>
    </source>
</evidence>
<protein>
    <recommendedName>
        <fullName evidence="6">Threonylcarbamoyl-AMP synthase</fullName>
        <ecNumber evidence="5">2.7.7.87</ecNumber>
    </recommendedName>
</protein>
<organism evidence="17 18">
    <name type="scientific">Dinoponera quadriceps</name>
    <name type="common">South American ant</name>
    <dbReference type="NCBI Taxonomy" id="609295"/>
    <lineage>
        <taxon>Eukaryota</taxon>
        <taxon>Metazoa</taxon>
        <taxon>Ecdysozoa</taxon>
        <taxon>Arthropoda</taxon>
        <taxon>Hexapoda</taxon>
        <taxon>Insecta</taxon>
        <taxon>Pterygota</taxon>
        <taxon>Neoptera</taxon>
        <taxon>Endopterygota</taxon>
        <taxon>Hymenoptera</taxon>
        <taxon>Apocrita</taxon>
        <taxon>Aculeata</taxon>
        <taxon>Formicoidea</taxon>
        <taxon>Formicidae</taxon>
        <taxon>Ponerinae</taxon>
        <taxon>Ponerini</taxon>
        <taxon>Dinoponera</taxon>
    </lineage>
</organism>
<evidence type="ECO:0000313" key="18">
    <source>
        <dbReference type="RefSeq" id="XP_014473158.1"/>
    </source>
</evidence>
<comment type="catalytic activity">
    <reaction evidence="13">
        <text>L-threonine + hydrogencarbonate + ATP = L-threonylcarbamoyladenylate + diphosphate + H2O</text>
        <dbReference type="Rhea" id="RHEA:36407"/>
        <dbReference type="ChEBI" id="CHEBI:15377"/>
        <dbReference type="ChEBI" id="CHEBI:17544"/>
        <dbReference type="ChEBI" id="CHEBI:30616"/>
        <dbReference type="ChEBI" id="CHEBI:33019"/>
        <dbReference type="ChEBI" id="CHEBI:57926"/>
        <dbReference type="ChEBI" id="CHEBI:73682"/>
        <dbReference type="EC" id="2.7.7.87"/>
    </reaction>
</comment>
<evidence type="ECO:0000256" key="4">
    <source>
        <dbReference type="ARBA" id="ARBA00007663"/>
    </source>
</evidence>
<evidence type="ECO:0000256" key="7">
    <source>
        <dbReference type="ARBA" id="ARBA00022475"/>
    </source>
</evidence>
<feature type="domain" description="YrdC-like" evidence="16">
    <location>
        <begin position="35"/>
        <end position="224"/>
    </location>
</feature>
<evidence type="ECO:0000313" key="17">
    <source>
        <dbReference type="Proteomes" id="UP000515204"/>
    </source>
</evidence>
<dbReference type="Proteomes" id="UP000515204">
    <property type="component" value="Unplaced"/>
</dbReference>
<dbReference type="OrthoDB" id="3648309at2759"/>
<dbReference type="FunFam" id="3.90.870.10:FF:000007">
    <property type="entry name" value="YrdC N6-threonylcarbamoyltransferase domain containing"/>
    <property type="match status" value="1"/>
</dbReference>
<dbReference type="GO" id="GO:0000049">
    <property type="term" value="F:tRNA binding"/>
    <property type="evidence" value="ECO:0007669"/>
    <property type="project" value="TreeGrafter"/>
</dbReference>
<proteinExistence type="inferred from homology"/>
<name>A0A6P3X4D8_DINQU</name>
<dbReference type="GO" id="GO:0006450">
    <property type="term" value="P:regulation of translational fidelity"/>
    <property type="evidence" value="ECO:0007669"/>
    <property type="project" value="TreeGrafter"/>
</dbReference>
<comment type="subunit">
    <text evidence="15">Interacts with RSC1A1.</text>
</comment>
<sequence>MKPAMMGPIKENMNNAKSELKLISPTEKHWLCGGNRSITMAATLLQQGKVIAVPTDTIYGLAALASDIFAIEQLYEIKKRDEKKPLAICLGNVNDVPHWAVTDHLPHRLLEDLLPGPYTIILKRKSCLNPALNPDTDSVGIRVPNSKFMLNVAKIVGPIALTSANVSNEPSSVHPDEFSALWPELSGIFYEISKSRQKLSDRIGSTVVDLSQPGYYKIVRHGIKFQIISGTLKNAGLKMITSERREPECESRDILKNCEI</sequence>
<evidence type="ECO:0000256" key="2">
    <source>
        <dbReference type="ARBA" id="ARBA00004202"/>
    </source>
</evidence>
<accession>A0A6P3X4D8</accession>
<gene>
    <name evidence="18" type="primary">LOC106743637</name>
</gene>
<evidence type="ECO:0000256" key="12">
    <source>
        <dbReference type="ARBA" id="ARBA00023136"/>
    </source>
</evidence>
<evidence type="ECO:0000256" key="1">
    <source>
        <dbReference type="ARBA" id="ARBA00004173"/>
    </source>
</evidence>
<keyword evidence="7" id="KW-1003">Cell membrane</keyword>
<evidence type="ECO:0000256" key="3">
    <source>
        <dbReference type="ARBA" id="ARBA00004496"/>
    </source>
</evidence>
<dbReference type="AlphaFoldDB" id="A0A6P3X4D8"/>
<dbReference type="PANTHER" id="PTHR17490">
    <property type="entry name" value="SUA5"/>
    <property type="match status" value="1"/>
</dbReference>